<dbReference type="InterPro" id="IPR036866">
    <property type="entry name" value="RibonucZ/Hydroxyglut_hydro"/>
</dbReference>
<dbReference type="OrthoDB" id="9802248at2"/>
<comment type="catalytic activity">
    <reaction evidence="1">
        <text>3',5'-cyclic CMP + H2O = CMP + H(+)</text>
        <dbReference type="Rhea" id="RHEA:72675"/>
        <dbReference type="ChEBI" id="CHEBI:15377"/>
        <dbReference type="ChEBI" id="CHEBI:15378"/>
        <dbReference type="ChEBI" id="CHEBI:58003"/>
        <dbReference type="ChEBI" id="CHEBI:60377"/>
    </reaction>
    <physiologicalReaction direction="left-to-right" evidence="1">
        <dbReference type="Rhea" id="RHEA:72676"/>
    </physiologicalReaction>
</comment>
<protein>
    <submittedName>
        <fullName evidence="5">Glyoxylase, beta-lactamase superfamily II</fullName>
    </submittedName>
</protein>
<dbReference type="InterPro" id="IPR001279">
    <property type="entry name" value="Metallo-B-lactamas"/>
</dbReference>
<sequence length="252" mass="27092">MLLAKGIAMLEITAIIMGKPTTIHPTLIWDHDHQILIDTAHPGQLPLLQEAAAQEGVLLEHITDIVLTHQDIDHIGGLPAVIEQANHAPRVWSSDIEKPYIEGRKRLIKITDEALASLDLMFPPETPAAFRAAFRKMLEHPPHANVTAQLLGGDKLDACGGITVINTPGHTPGHISLYHHSSQILIAGDALTAENGKLAAPTPAATLDYEMALHSLKALVDYPTQHVICYHGGLCSGQLNEQIARISAGAVV</sequence>
<name>A0A1I2F8J6_9BACL</name>
<evidence type="ECO:0000256" key="3">
    <source>
        <dbReference type="ARBA" id="ARBA00048505"/>
    </source>
</evidence>
<dbReference type="Proteomes" id="UP000183410">
    <property type="component" value="Unassembled WGS sequence"/>
</dbReference>
<dbReference type="RefSeq" id="WP_046232184.1">
    <property type="nucleotide sequence ID" value="NZ_FONN01000011.1"/>
</dbReference>
<gene>
    <name evidence="5" type="ORF">SAMN04487969_111105</name>
</gene>
<dbReference type="CDD" id="cd07721">
    <property type="entry name" value="yflN-like_MBL-fold"/>
    <property type="match status" value="1"/>
</dbReference>
<proteinExistence type="predicted"/>
<evidence type="ECO:0000313" key="5">
    <source>
        <dbReference type="EMBL" id="SFF01269.1"/>
    </source>
</evidence>
<accession>A0A1I2F8J6</accession>
<dbReference type="PANTHER" id="PTHR42951">
    <property type="entry name" value="METALLO-BETA-LACTAMASE DOMAIN-CONTAINING"/>
    <property type="match status" value="1"/>
</dbReference>
<evidence type="ECO:0000313" key="6">
    <source>
        <dbReference type="Proteomes" id="UP000183410"/>
    </source>
</evidence>
<comment type="catalytic activity">
    <reaction evidence="3">
        <text>3',5'-cyclic UMP + H2O = UMP + H(+)</text>
        <dbReference type="Rhea" id="RHEA:70575"/>
        <dbReference type="ChEBI" id="CHEBI:15377"/>
        <dbReference type="ChEBI" id="CHEBI:15378"/>
        <dbReference type="ChEBI" id="CHEBI:57865"/>
        <dbReference type="ChEBI" id="CHEBI:184387"/>
    </reaction>
    <physiologicalReaction direction="left-to-right" evidence="3">
        <dbReference type="Rhea" id="RHEA:70576"/>
    </physiologicalReaction>
</comment>
<comment type="function">
    <text evidence="2">Counteracts the endogenous Pycsar antiviral defense system. Phosphodiesterase that enables metal-dependent hydrolysis of host cyclic nucleotide Pycsar defense signals such as cCMP and cUMP.</text>
</comment>
<dbReference type="EMBL" id="FONN01000011">
    <property type="protein sequence ID" value="SFF01269.1"/>
    <property type="molecule type" value="Genomic_DNA"/>
</dbReference>
<evidence type="ECO:0000256" key="2">
    <source>
        <dbReference type="ARBA" id="ARBA00034301"/>
    </source>
</evidence>
<organism evidence="5 6">
    <name type="scientific">Paenibacillus algorifonticola</name>
    <dbReference type="NCBI Taxonomy" id="684063"/>
    <lineage>
        <taxon>Bacteria</taxon>
        <taxon>Bacillati</taxon>
        <taxon>Bacillota</taxon>
        <taxon>Bacilli</taxon>
        <taxon>Bacillales</taxon>
        <taxon>Paenibacillaceae</taxon>
        <taxon>Paenibacillus</taxon>
    </lineage>
</organism>
<evidence type="ECO:0000256" key="1">
    <source>
        <dbReference type="ARBA" id="ARBA00034221"/>
    </source>
</evidence>
<feature type="domain" description="Metallo-beta-lactamase" evidence="4">
    <location>
        <begin position="22"/>
        <end position="231"/>
    </location>
</feature>
<dbReference type="Pfam" id="PF00753">
    <property type="entry name" value="Lactamase_B"/>
    <property type="match status" value="1"/>
</dbReference>
<dbReference type="PANTHER" id="PTHR42951:SF15">
    <property type="entry name" value="METALLO-BETA-LACTAMASE SUPERFAMILY PROTEIN"/>
    <property type="match status" value="1"/>
</dbReference>
<dbReference type="SUPFAM" id="SSF56281">
    <property type="entry name" value="Metallo-hydrolase/oxidoreductase"/>
    <property type="match status" value="1"/>
</dbReference>
<dbReference type="AlphaFoldDB" id="A0A1I2F8J6"/>
<dbReference type="InterPro" id="IPR050855">
    <property type="entry name" value="NDM-1-like"/>
</dbReference>
<dbReference type="Gene3D" id="3.60.15.10">
    <property type="entry name" value="Ribonuclease Z/Hydroxyacylglutathione hydrolase-like"/>
    <property type="match status" value="1"/>
</dbReference>
<evidence type="ECO:0000259" key="4">
    <source>
        <dbReference type="SMART" id="SM00849"/>
    </source>
</evidence>
<reference evidence="6" key="1">
    <citation type="submission" date="2016-10" db="EMBL/GenBank/DDBJ databases">
        <authorList>
            <person name="Varghese N."/>
            <person name="Submissions S."/>
        </authorList>
    </citation>
    <scope>NUCLEOTIDE SEQUENCE [LARGE SCALE GENOMIC DNA]</scope>
    <source>
        <strain evidence="6">CGMCC 1.10223</strain>
    </source>
</reference>
<keyword evidence="6" id="KW-1185">Reference proteome</keyword>
<dbReference type="SMART" id="SM00849">
    <property type="entry name" value="Lactamase_B"/>
    <property type="match status" value="1"/>
</dbReference>